<keyword evidence="3" id="KW-1185">Reference proteome</keyword>
<organism evidence="2 3">
    <name type="scientific">Sodiomyces alkalinus (strain CBS 110278 / VKM F-3762 / F11)</name>
    <name type="common">Alkaliphilic filamentous fungus</name>
    <dbReference type="NCBI Taxonomy" id="1314773"/>
    <lineage>
        <taxon>Eukaryota</taxon>
        <taxon>Fungi</taxon>
        <taxon>Dikarya</taxon>
        <taxon>Ascomycota</taxon>
        <taxon>Pezizomycotina</taxon>
        <taxon>Sordariomycetes</taxon>
        <taxon>Hypocreomycetidae</taxon>
        <taxon>Glomerellales</taxon>
        <taxon>Plectosphaerellaceae</taxon>
        <taxon>Sodiomyces</taxon>
    </lineage>
</organism>
<evidence type="ECO:0000256" key="1">
    <source>
        <dbReference type="SAM" id="MobiDB-lite"/>
    </source>
</evidence>
<dbReference type="AlphaFoldDB" id="A0A3N2PS83"/>
<dbReference type="GeneID" id="39582809"/>
<accession>A0A3N2PS83</accession>
<evidence type="ECO:0000313" key="3">
    <source>
        <dbReference type="Proteomes" id="UP000272025"/>
    </source>
</evidence>
<dbReference type="EMBL" id="ML119057">
    <property type="protein sequence ID" value="ROT37355.1"/>
    <property type="molecule type" value="Genomic_DNA"/>
</dbReference>
<evidence type="ECO:0000313" key="2">
    <source>
        <dbReference type="EMBL" id="ROT37355.1"/>
    </source>
</evidence>
<dbReference type="Proteomes" id="UP000272025">
    <property type="component" value="Unassembled WGS sequence"/>
</dbReference>
<feature type="compositionally biased region" description="Basic and acidic residues" evidence="1">
    <location>
        <begin position="7"/>
        <end position="20"/>
    </location>
</feature>
<sequence>MKPQMVGEHEEHQAGYRDDLDPSSPDGPLEDLHRPPSPILGALTAIGFLVTSFYQFTRYMLQLYPSTSQEQENRRETSLFRQDPDLSFYGLGMSGLPGVGWIGLGNLPHLRYAAITYHIIIVSVCKAHETKTPTGACLLNWRAAVFYFSVLDQPRAIRFPCCINIGEFYCHQVKIAHPEHTRSNSLTTRTVFVTKEASA</sequence>
<reference evidence="2 3" key="1">
    <citation type="journal article" date="2018" name="Mol. Ecol.">
        <title>The obligate alkalophilic soda-lake fungus Sodiomyces alkalinus has shifted to a protein diet.</title>
        <authorList>
            <person name="Grum-Grzhimaylo A.A."/>
            <person name="Falkoski D.L."/>
            <person name="van den Heuvel J."/>
            <person name="Valero-Jimenez C.A."/>
            <person name="Min B."/>
            <person name="Choi I.G."/>
            <person name="Lipzen A."/>
            <person name="Daum C.G."/>
            <person name="Aanen D.K."/>
            <person name="Tsang A."/>
            <person name="Henrissat B."/>
            <person name="Bilanenko E.N."/>
            <person name="de Vries R.P."/>
            <person name="van Kan J.A.L."/>
            <person name="Grigoriev I.V."/>
            <person name="Debets A.J.M."/>
        </authorList>
    </citation>
    <scope>NUCLEOTIDE SEQUENCE [LARGE SCALE GENOMIC DNA]</scope>
    <source>
        <strain evidence="2 3">F11</strain>
    </source>
</reference>
<protein>
    <submittedName>
        <fullName evidence="2">Uncharacterized protein</fullName>
    </submittedName>
</protein>
<gene>
    <name evidence="2" type="ORF">SODALDRAFT_361059</name>
</gene>
<dbReference type="RefSeq" id="XP_028465161.1">
    <property type="nucleotide sequence ID" value="XM_028614331.1"/>
</dbReference>
<feature type="region of interest" description="Disordered" evidence="1">
    <location>
        <begin position="1"/>
        <end position="34"/>
    </location>
</feature>
<proteinExistence type="predicted"/>
<name>A0A3N2PS83_SODAK</name>